<comment type="caution">
    <text evidence="1">The sequence shown here is derived from an EMBL/GenBank/DDBJ whole genome shotgun (WGS) entry which is preliminary data.</text>
</comment>
<evidence type="ECO:0000313" key="2">
    <source>
        <dbReference type="Proteomes" id="UP001153678"/>
    </source>
</evidence>
<proteinExistence type="predicted"/>
<name>A0A9W4WPX9_9GLOM</name>
<accession>A0A9W4WPX9</accession>
<gene>
    <name evidence="1" type="ORF">FWILDA_LOCUS8104</name>
</gene>
<sequence>MSVPSIEIIEEFDTETLIAFLREQKKLQLSETHFNVLRNKEVAGYDFLSLKQVELERYGLQPGPAKRIADFINELNIKQPGPAKRIADFINELNIQYNDVQKNYEDIIKKIKSYVNSPCSTPPHVSNENISFTTSTVTTVQEVGNRFKFVEREEQMRLYRELVLNAFEIWQTYHTKGAYSKHDYKKSLIIPVIGGASGIGKTRFLNEIVRWMNYRVDYANSPHPNNETTDEQKARECLQKIYQRNLVLYIEVNNLLFKNDQICLENLTEMLIMAYMNRVGSIDNETLKEIQSVLKHSDPFERVANILYELESTDKELPIIFLIHMDETQIL</sequence>
<dbReference type="AlphaFoldDB" id="A0A9W4WPX9"/>
<dbReference type="Gene3D" id="1.10.150.50">
    <property type="entry name" value="Transcription Factor, Ets-1"/>
    <property type="match status" value="1"/>
</dbReference>
<dbReference type="OrthoDB" id="2156052at2759"/>
<dbReference type="EMBL" id="CAMKVN010001683">
    <property type="protein sequence ID" value="CAI2177470.1"/>
    <property type="molecule type" value="Genomic_DNA"/>
</dbReference>
<keyword evidence="2" id="KW-1185">Reference proteome</keyword>
<evidence type="ECO:0000313" key="1">
    <source>
        <dbReference type="EMBL" id="CAI2177470.1"/>
    </source>
</evidence>
<organism evidence="1 2">
    <name type="scientific">Funneliformis geosporum</name>
    <dbReference type="NCBI Taxonomy" id="1117311"/>
    <lineage>
        <taxon>Eukaryota</taxon>
        <taxon>Fungi</taxon>
        <taxon>Fungi incertae sedis</taxon>
        <taxon>Mucoromycota</taxon>
        <taxon>Glomeromycotina</taxon>
        <taxon>Glomeromycetes</taxon>
        <taxon>Glomerales</taxon>
        <taxon>Glomeraceae</taxon>
        <taxon>Funneliformis</taxon>
    </lineage>
</organism>
<dbReference type="InterPro" id="IPR013761">
    <property type="entry name" value="SAM/pointed_sf"/>
</dbReference>
<reference evidence="1" key="1">
    <citation type="submission" date="2022-08" db="EMBL/GenBank/DDBJ databases">
        <authorList>
            <person name="Kallberg Y."/>
            <person name="Tangrot J."/>
            <person name="Rosling A."/>
        </authorList>
    </citation>
    <scope>NUCLEOTIDE SEQUENCE</scope>
    <source>
        <strain evidence="1">Wild A</strain>
    </source>
</reference>
<protein>
    <submittedName>
        <fullName evidence="1">15617_t:CDS:1</fullName>
    </submittedName>
</protein>
<dbReference type="Proteomes" id="UP001153678">
    <property type="component" value="Unassembled WGS sequence"/>
</dbReference>